<dbReference type="EMBL" id="JBCGBO010000025">
    <property type="protein sequence ID" value="KAK9177125.1"/>
    <property type="molecule type" value="Genomic_DNA"/>
</dbReference>
<dbReference type="Proteomes" id="UP001428341">
    <property type="component" value="Unassembled WGS sequence"/>
</dbReference>
<protein>
    <submittedName>
        <fullName evidence="2">Uncharacterized protein</fullName>
    </submittedName>
</protein>
<evidence type="ECO:0000313" key="2">
    <source>
        <dbReference type="EMBL" id="KAK9177125.1"/>
    </source>
</evidence>
<feature type="transmembrane region" description="Helical" evidence="1">
    <location>
        <begin position="61"/>
        <end position="79"/>
    </location>
</feature>
<sequence>MLLFYLFIYYYYSFCEDDSTFFNFGVVNNLHLCIFSSLTINVIMHCIFYFIFIFLQQTLRICSGCYLFIYFYNIFIFNFDQFSRVGL</sequence>
<keyword evidence="1" id="KW-0812">Transmembrane</keyword>
<name>A0AAP0QA27_9ROSI</name>
<keyword evidence="1" id="KW-1133">Transmembrane helix</keyword>
<keyword evidence="1" id="KW-0472">Membrane</keyword>
<reference evidence="2 3" key="1">
    <citation type="submission" date="2024-05" db="EMBL/GenBank/DDBJ databases">
        <title>Haplotype-resolved chromosome-level genome assembly of Huyou (Citrus changshanensis).</title>
        <authorList>
            <person name="Miao C."/>
            <person name="Chen W."/>
            <person name="Wu Y."/>
            <person name="Wang L."/>
            <person name="Zhao S."/>
            <person name="Grierson D."/>
            <person name="Xu C."/>
            <person name="Chen K."/>
        </authorList>
    </citation>
    <scope>NUCLEOTIDE SEQUENCE [LARGE SCALE GENOMIC DNA]</scope>
    <source>
        <strain evidence="2">01-14</strain>
        <tissue evidence="2">Leaf</tissue>
    </source>
</reference>
<proteinExistence type="predicted"/>
<gene>
    <name evidence="2" type="ORF">WN944_029144</name>
</gene>
<evidence type="ECO:0000313" key="3">
    <source>
        <dbReference type="Proteomes" id="UP001428341"/>
    </source>
</evidence>
<dbReference type="AlphaFoldDB" id="A0AAP0QA27"/>
<feature type="transmembrane region" description="Helical" evidence="1">
    <location>
        <begin position="29"/>
        <end position="54"/>
    </location>
</feature>
<evidence type="ECO:0000256" key="1">
    <source>
        <dbReference type="SAM" id="Phobius"/>
    </source>
</evidence>
<accession>A0AAP0QA27</accession>
<keyword evidence="3" id="KW-1185">Reference proteome</keyword>
<comment type="caution">
    <text evidence="2">The sequence shown here is derived from an EMBL/GenBank/DDBJ whole genome shotgun (WGS) entry which is preliminary data.</text>
</comment>
<organism evidence="2 3">
    <name type="scientific">Citrus x changshan-huyou</name>
    <dbReference type="NCBI Taxonomy" id="2935761"/>
    <lineage>
        <taxon>Eukaryota</taxon>
        <taxon>Viridiplantae</taxon>
        <taxon>Streptophyta</taxon>
        <taxon>Embryophyta</taxon>
        <taxon>Tracheophyta</taxon>
        <taxon>Spermatophyta</taxon>
        <taxon>Magnoliopsida</taxon>
        <taxon>eudicotyledons</taxon>
        <taxon>Gunneridae</taxon>
        <taxon>Pentapetalae</taxon>
        <taxon>rosids</taxon>
        <taxon>malvids</taxon>
        <taxon>Sapindales</taxon>
        <taxon>Rutaceae</taxon>
        <taxon>Aurantioideae</taxon>
        <taxon>Citrus</taxon>
    </lineage>
</organism>